<reference evidence="1" key="1">
    <citation type="submission" date="2020-11" db="EMBL/GenBank/DDBJ databases">
        <authorList>
            <person name="Whitehead M."/>
        </authorList>
    </citation>
    <scope>NUCLEOTIDE SEQUENCE</scope>
    <source>
        <strain evidence="1">EGII</strain>
    </source>
</reference>
<dbReference type="Proteomes" id="UP000606786">
    <property type="component" value="Unassembled WGS sequence"/>
</dbReference>
<evidence type="ECO:0000313" key="1">
    <source>
        <dbReference type="EMBL" id="CAD6992133.1"/>
    </source>
</evidence>
<organism evidence="1 2">
    <name type="scientific">Ceratitis capitata</name>
    <name type="common">Mediterranean fruit fly</name>
    <name type="synonym">Tephritis capitata</name>
    <dbReference type="NCBI Taxonomy" id="7213"/>
    <lineage>
        <taxon>Eukaryota</taxon>
        <taxon>Metazoa</taxon>
        <taxon>Ecdysozoa</taxon>
        <taxon>Arthropoda</taxon>
        <taxon>Hexapoda</taxon>
        <taxon>Insecta</taxon>
        <taxon>Pterygota</taxon>
        <taxon>Neoptera</taxon>
        <taxon>Endopterygota</taxon>
        <taxon>Diptera</taxon>
        <taxon>Brachycera</taxon>
        <taxon>Muscomorpha</taxon>
        <taxon>Tephritoidea</taxon>
        <taxon>Tephritidae</taxon>
        <taxon>Ceratitis</taxon>
        <taxon>Ceratitis</taxon>
    </lineage>
</organism>
<comment type="caution">
    <text evidence="1">The sequence shown here is derived from an EMBL/GenBank/DDBJ whole genome shotgun (WGS) entry which is preliminary data.</text>
</comment>
<name>A0A811U3X2_CERCA</name>
<proteinExistence type="predicted"/>
<dbReference type="EMBL" id="CAJHJT010000001">
    <property type="protein sequence ID" value="CAD6992133.1"/>
    <property type="molecule type" value="Genomic_DNA"/>
</dbReference>
<dbReference type="AlphaFoldDB" id="A0A811U3X2"/>
<gene>
    <name evidence="1" type="ORF">CCAP1982_LOCUS1012</name>
</gene>
<accession>A0A811U3X2</accession>
<evidence type="ECO:0000313" key="2">
    <source>
        <dbReference type="Proteomes" id="UP000606786"/>
    </source>
</evidence>
<keyword evidence="2" id="KW-1185">Reference proteome</keyword>
<sequence length="108" mass="12311">MNKLRNIQKLCRKKMEKNIQNQLSQVLDHHFGATKYGTESQFSAICALICTQTLSKRTDSADNHTGISSTYCLLRLLQRPKVSRAKSKIIKRSTSLRAHTYPGLYVLD</sequence>
<protein>
    <submittedName>
        <fullName evidence="1">(Mediterranean fruit fly) hypothetical protein</fullName>
    </submittedName>
</protein>